<evidence type="ECO:0000313" key="1">
    <source>
        <dbReference type="EMBL" id="CAB4131636.1"/>
    </source>
</evidence>
<accession>A0A6J5LEM2</accession>
<proteinExistence type="predicted"/>
<sequence>MIKKKPVVPDHVCPYIDLAIELIEGMTDQEDKAWRKSQAIMAIALMEHVRVSAEKLRASSQYWYDKSKRPPSV</sequence>
<dbReference type="EMBL" id="LR796247">
    <property type="protein sequence ID" value="CAB4131636.1"/>
    <property type="molecule type" value="Genomic_DNA"/>
</dbReference>
<reference evidence="1" key="1">
    <citation type="submission" date="2020-04" db="EMBL/GenBank/DDBJ databases">
        <authorList>
            <person name="Chiriac C."/>
            <person name="Salcher M."/>
            <person name="Ghai R."/>
            <person name="Kavagutti S V."/>
        </authorList>
    </citation>
    <scope>NUCLEOTIDE SEQUENCE</scope>
</reference>
<organism evidence="1">
    <name type="scientific">uncultured Caudovirales phage</name>
    <dbReference type="NCBI Taxonomy" id="2100421"/>
    <lineage>
        <taxon>Viruses</taxon>
        <taxon>Duplodnaviria</taxon>
        <taxon>Heunggongvirae</taxon>
        <taxon>Uroviricota</taxon>
        <taxon>Caudoviricetes</taxon>
        <taxon>Peduoviridae</taxon>
        <taxon>Maltschvirus</taxon>
        <taxon>Maltschvirus maltsch</taxon>
    </lineage>
</organism>
<protein>
    <submittedName>
        <fullName evidence="1">Uncharacterized protein</fullName>
    </submittedName>
</protein>
<name>A0A6J5LEM2_9CAUD</name>
<gene>
    <name evidence="1" type="ORF">UFOVP132_185</name>
</gene>